<feature type="coiled-coil region" evidence="1">
    <location>
        <begin position="295"/>
        <end position="329"/>
    </location>
</feature>
<organism evidence="4 5">
    <name type="scientific">Sistotremastrum niveocremeum HHB9708</name>
    <dbReference type="NCBI Taxonomy" id="1314777"/>
    <lineage>
        <taxon>Eukaryota</taxon>
        <taxon>Fungi</taxon>
        <taxon>Dikarya</taxon>
        <taxon>Basidiomycota</taxon>
        <taxon>Agaricomycotina</taxon>
        <taxon>Agaricomycetes</taxon>
        <taxon>Sistotremastrales</taxon>
        <taxon>Sistotremastraceae</taxon>
        <taxon>Sertulicium</taxon>
        <taxon>Sertulicium niveocremeum</taxon>
    </lineage>
</organism>
<evidence type="ECO:0000313" key="4">
    <source>
        <dbReference type="EMBL" id="KZS90252.1"/>
    </source>
</evidence>
<feature type="region of interest" description="Disordered" evidence="2">
    <location>
        <begin position="209"/>
        <end position="238"/>
    </location>
</feature>
<evidence type="ECO:0008006" key="6">
    <source>
        <dbReference type="Google" id="ProtNLM"/>
    </source>
</evidence>
<keyword evidence="3" id="KW-0472">Membrane</keyword>
<protein>
    <recommendedName>
        <fullName evidence="6">Transmembrane protein</fullName>
    </recommendedName>
</protein>
<proteinExistence type="predicted"/>
<feature type="compositionally biased region" description="Polar residues" evidence="2">
    <location>
        <begin position="429"/>
        <end position="441"/>
    </location>
</feature>
<evidence type="ECO:0000313" key="5">
    <source>
        <dbReference type="Proteomes" id="UP000076722"/>
    </source>
</evidence>
<keyword evidence="5" id="KW-1185">Reference proteome</keyword>
<evidence type="ECO:0000256" key="2">
    <source>
        <dbReference type="SAM" id="MobiDB-lite"/>
    </source>
</evidence>
<name>A0A164R4Q9_9AGAM</name>
<keyword evidence="3" id="KW-0812">Transmembrane</keyword>
<dbReference type="EMBL" id="KV419422">
    <property type="protein sequence ID" value="KZS90252.1"/>
    <property type="molecule type" value="Genomic_DNA"/>
</dbReference>
<keyword evidence="1" id="KW-0175">Coiled coil</keyword>
<dbReference type="AlphaFoldDB" id="A0A164R4Q9"/>
<gene>
    <name evidence="4" type="ORF">SISNIDRAFT_457767</name>
</gene>
<dbReference type="Proteomes" id="UP000076722">
    <property type="component" value="Unassembled WGS sequence"/>
</dbReference>
<evidence type="ECO:0000256" key="1">
    <source>
        <dbReference type="SAM" id="Coils"/>
    </source>
</evidence>
<keyword evidence="3" id="KW-1133">Transmembrane helix</keyword>
<sequence>MAVEHSAHSSIGPSIGAWCQTDNHSLMRTRTCPTTLDLLVAKTRRYALITALNLLVAVFMTILLVFLFLISPFFECMKLVGNREHARARDTTTVTELQALLRRIPGAFISKPGPMLPSSSSVPAVTDPPPSSFQIRSRISIPSSTSASADEQGFSDSRHAFELSFWLIEKLSAVVGWVFPETKYPSLDRPESDSQESLRVDLKALITTTPTRTSSPPRPICHTPVTPPSSKMLATPDRKRKLRRTALRRLADLEYCKASFLRTNVAYNSNISLKEERLRKLITQIRSKDQPELRKKFLKARIEERMHDLEKVKENRRIHQKKLQGLSKDLASFRSSFDPGPQYSFLYLQDTASLVTGVRQPLNIPKREVFLCACNLARPIVSRRAYPMLKEPSLPLRGRTMNIPSDVPVVSKGLKRKASVSRGYPNCRRCSQSRSRTVSGP</sequence>
<feature type="region of interest" description="Disordered" evidence="2">
    <location>
        <begin position="420"/>
        <end position="441"/>
    </location>
</feature>
<feature type="transmembrane region" description="Helical" evidence="3">
    <location>
        <begin position="46"/>
        <end position="70"/>
    </location>
</feature>
<evidence type="ECO:0000256" key="3">
    <source>
        <dbReference type="SAM" id="Phobius"/>
    </source>
</evidence>
<reference evidence="4 5" key="1">
    <citation type="journal article" date="2016" name="Mol. Biol. Evol.">
        <title>Comparative Genomics of Early-Diverging Mushroom-Forming Fungi Provides Insights into the Origins of Lignocellulose Decay Capabilities.</title>
        <authorList>
            <person name="Nagy L.G."/>
            <person name="Riley R."/>
            <person name="Tritt A."/>
            <person name="Adam C."/>
            <person name="Daum C."/>
            <person name="Floudas D."/>
            <person name="Sun H."/>
            <person name="Yadav J.S."/>
            <person name="Pangilinan J."/>
            <person name="Larsson K.H."/>
            <person name="Matsuura K."/>
            <person name="Barry K."/>
            <person name="Labutti K."/>
            <person name="Kuo R."/>
            <person name="Ohm R.A."/>
            <person name="Bhattacharya S.S."/>
            <person name="Shirouzu T."/>
            <person name="Yoshinaga Y."/>
            <person name="Martin F.M."/>
            <person name="Grigoriev I.V."/>
            <person name="Hibbett D.S."/>
        </authorList>
    </citation>
    <scope>NUCLEOTIDE SEQUENCE [LARGE SCALE GENOMIC DNA]</scope>
    <source>
        <strain evidence="4 5">HHB9708</strain>
    </source>
</reference>
<accession>A0A164R4Q9</accession>